<dbReference type="Proteomes" id="UP000193785">
    <property type="component" value="Unassembled WGS sequence"/>
</dbReference>
<evidence type="ECO:0008006" key="4">
    <source>
        <dbReference type="Google" id="ProtNLM"/>
    </source>
</evidence>
<organism evidence="2 3">
    <name type="scientific">Pantoea septica</name>
    <dbReference type="NCBI Taxonomy" id="472695"/>
    <lineage>
        <taxon>Bacteria</taxon>
        <taxon>Pseudomonadati</taxon>
        <taxon>Pseudomonadota</taxon>
        <taxon>Gammaproteobacteria</taxon>
        <taxon>Enterobacterales</taxon>
        <taxon>Erwiniaceae</taxon>
        <taxon>Pantoea</taxon>
    </lineage>
</organism>
<dbReference type="RefSeq" id="WP_033790197.1">
    <property type="nucleotide sequence ID" value="NZ_CAURGX010000025.1"/>
</dbReference>
<dbReference type="EMBL" id="MLJJ01000021">
    <property type="protein sequence ID" value="ORM98527.1"/>
    <property type="molecule type" value="Genomic_DNA"/>
</dbReference>
<evidence type="ECO:0000313" key="3">
    <source>
        <dbReference type="Proteomes" id="UP000193785"/>
    </source>
</evidence>
<name>A0ABX3URF6_9GAMM</name>
<evidence type="ECO:0000256" key="1">
    <source>
        <dbReference type="SAM" id="Phobius"/>
    </source>
</evidence>
<comment type="caution">
    <text evidence="2">The sequence shown here is derived from an EMBL/GenBank/DDBJ whole genome shotgun (WGS) entry which is preliminary data.</text>
</comment>
<keyword evidence="1" id="KW-0812">Transmembrane</keyword>
<reference evidence="2 3" key="1">
    <citation type="journal article" date="2017" name="Antonie Van Leeuwenhoek">
        <title>Phylogenomic resolution of the bacterial genus Pantoea and its relationship with Erwinia and Tatumella.</title>
        <authorList>
            <person name="Palmer M."/>
            <person name="Steenkamp E.T."/>
            <person name="Coetzee M.P."/>
            <person name="Chan W.Y."/>
            <person name="van Zyl E."/>
            <person name="De Maayer P."/>
            <person name="Coutinho T.A."/>
            <person name="Blom J."/>
            <person name="Smits T.H."/>
            <person name="Duffy B."/>
            <person name="Venter S.N."/>
        </authorList>
    </citation>
    <scope>NUCLEOTIDE SEQUENCE [LARGE SCALE GENOMIC DNA]</scope>
    <source>
        <strain evidence="2 3">LMG 5345</strain>
    </source>
</reference>
<gene>
    <name evidence="2" type="ORF">HA46_12675</name>
</gene>
<evidence type="ECO:0000313" key="2">
    <source>
        <dbReference type="EMBL" id="ORM98527.1"/>
    </source>
</evidence>
<keyword evidence="3" id="KW-1185">Reference proteome</keyword>
<keyword evidence="1" id="KW-1133">Transmembrane helix</keyword>
<proteinExistence type="predicted"/>
<feature type="transmembrane region" description="Helical" evidence="1">
    <location>
        <begin position="36"/>
        <end position="55"/>
    </location>
</feature>
<sequence>MEKPNPLASLSLVIWLLTFIPCYRMAQKAGFGWKMALILSMPGLHFIMLYVFAYIKWPNAPYR</sequence>
<protein>
    <recommendedName>
        <fullName evidence="4">DUF805 domain-containing protein</fullName>
    </recommendedName>
</protein>
<accession>A0ABX3URF6</accession>
<keyword evidence="1" id="KW-0472">Membrane</keyword>